<gene>
    <name evidence="3" type="ORF">SAMN02745975_02958</name>
</gene>
<dbReference type="RefSeq" id="WP_110942005.1">
    <property type="nucleotide sequence ID" value="NZ_FQZV01000044.1"/>
</dbReference>
<accession>A0A1M6MFD7</accession>
<dbReference type="InterPro" id="IPR057682">
    <property type="entry name" value="DUF7922"/>
</dbReference>
<organism evidence="3 4">
    <name type="scientific">Geosporobacter subterraneus DSM 17957</name>
    <dbReference type="NCBI Taxonomy" id="1121919"/>
    <lineage>
        <taxon>Bacteria</taxon>
        <taxon>Bacillati</taxon>
        <taxon>Bacillota</taxon>
        <taxon>Clostridia</taxon>
        <taxon>Peptostreptococcales</taxon>
        <taxon>Thermotaleaceae</taxon>
        <taxon>Geosporobacter</taxon>
    </lineage>
</organism>
<dbReference type="Pfam" id="PF25538">
    <property type="entry name" value="DUF7922"/>
    <property type="match status" value="1"/>
</dbReference>
<evidence type="ECO:0000259" key="2">
    <source>
        <dbReference type="Pfam" id="PF25538"/>
    </source>
</evidence>
<feature type="compositionally biased region" description="Basic and acidic residues" evidence="1">
    <location>
        <begin position="286"/>
        <end position="312"/>
    </location>
</feature>
<evidence type="ECO:0000313" key="3">
    <source>
        <dbReference type="EMBL" id="SHJ82147.1"/>
    </source>
</evidence>
<feature type="region of interest" description="Disordered" evidence="1">
    <location>
        <begin position="286"/>
        <end position="322"/>
    </location>
</feature>
<keyword evidence="4" id="KW-1185">Reference proteome</keyword>
<dbReference type="OrthoDB" id="1705475at2"/>
<dbReference type="STRING" id="1121919.SAMN02745975_02958"/>
<dbReference type="Proteomes" id="UP000184536">
    <property type="component" value="Unassembled WGS sequence"/>
</dbReference>
<dbReference type="EMBL" id="FQZV01000044">
    <property type="protein sequence ID" value="SHJ82147.1"/>
    <property type="molecule type" value="Genomic_DNA"/>
</dbReference>
<reference evidence="4" key="1">
    <citation type="submission" date="2016-11" db="EMBL/GenBank/DDBJ databases">
        <authorList>
            <person name="Varghese N."/>
            <person name="Submissions S."/>
        </authorList>
    </citation>
    <scope>NUCLEOTIDE SEQUENCE [LARGE SCALE GENOMIC DNA]</scope>
    <source>
        <strain evidence="4">DSM 17957</strain>
    </source>
</reference>
<proteinExistence type="predicted"/>
<protein>
    <recommendedName>
        <fullName evidence="2">DUF7922 domain-containing protein</fullName>
    </recommendedName>
</protein>
<evidence type="ECO:0000256" key="1">
    <source>
        <dbReference type="SAM" id="MobiDB-lite"/>
    </source>
</evidence>
<sequence>MDYKRYRRYFIILDREDSGFDNKPGKSPKGYTKIEIKNGKGLLSHFVQNLKYDEKDPYIYRGYLIGTAENQLIYADCGSIVIDQQGKGELNWRFDPQNVDGKGNPIDAFNVIAIVGEKLGAVSAAVTAPLVGFMDKKKVSWKNAFMGKFSSKSQGVEEKPVESIAEKLNVEIEKTEAEDIHLLKGMEWDIEKTSVAEAVPEEIIEKASVIEAAPEQNIEKALVVETASEENPAEDAPEDLKEEEIIEKAEIRDVDEEKKQSPENLYPLESIFEKPIEEMEVKTVKIEEEQTAEEPKTSKAEAAEGKKEEQEVHQTAPPHRGIFNQYQNLESEQMKYYRTKTSPHYNQQNFKMAVNYVKNILKHYEKTEPFESNLEGYQWWKVPSSPQTMQRGFPPFYGYVSNMYTYYPYMNYMTGYPDLIYKYQHYIFGLKVDENDEPVYFVYGVPGKFALSEQPYEGMTGFVYWHSMQDKEAKLGDYGYWILHIDARTGSVAMPLKPTPPPGY</sequence>
<dbReference type="AlphaFoldDB" id="A0A1M6MFD7"/>
<name>A0A1M6MFD7_9FIRM</name>
<evidence type="ECO:0000313" key="4">
    <source>
        <dbReference type="Proteomes" id="UP000184536"/>
    </source>
</evidence>
<feature type="domain" description="DUF7922" evidence="2">
    <location>
        <begin position="10"/>
        <end position="137"/>
    </location>
</feature>